<evidence type="ECO:0000313" key="3">
    <source>
        <dbReference type="Proteomes" id="UP000199137"/>
    </source>
</evidence>
<feature type="domain" description="DUF6292" evidence="1">
    <location>
        <begin position="73"/>
        <end position="159"/>
    </location>
</feature>
<proteinExistence type="predicted"/>
<name>A0A1I5IS01_9PSEU</name>
<dbReference type="Pfam" id="PF19809">
    <property type="entry name" value="DUF6292"/>
    <property type="match status" value="1"/>
</dbReference>
<dbReference type="Proteomes" id="UP000199137">
    <property type="component" value="Unassembled WGS sequence"/>
</dbReference>
<dbReference type="RefSeq" id="WP_244287125.1">
    <property type="nucleotide sequence ID" value="NZ_FOWC01000002.1"/>
</dbReference>
<dbReference type="EMBL" id="FOWC01000002">
    <property type="protein sequence ID" value="SFO63335.1"/>
    <property type="molecule type" value="Genomic_DNA"/>
</dbReference>
<sequence>MISTPAPPSEGTAAHLASCRTAHLREHQQHRALAARTVARKARDRDDETLLLSILDLEPGATAPSLESALASYVRQVAEQIGVPLDAVTHEVTDTATAYLGLSSSTAALPRRDLMLVWDERLGWSIAIEPRGNDRPPVIRRLRGHLAPPPGIVAQFVADVLDGRHNEQLSPVPAQLDRAALAAHINAFPGRLSNTDASARGIRQ</sequence>
<evidence type="ECO:0000259" key="1">
    <source>
        <dbReference type="Pfam" id="PF19809"/>
    </source>
</evidence>
<dbReference type="InterPro" id="IPR046259">
    <property type="entry name" value="DUF6292"/>
</dbReference>
<evidence type="ECO:0000313" key="2">
    <source>
        <dbReference type="EMBL" id="SFO63335.1"/>
    </source>
</evidence>
<protein>
    <recommendedName>
        <fullName evidence="1">DUF6292 domain-containing protein</fullName>
    </recommendedName>
</protein>
<organism evidence="2 3">
    <name type="scientific">Amycolatopsis rubida</name>
    <dbReference type="NCBI Taxonomy" id="112413"/>
    <lineage>
        <taxon>Bacteria</taxon>
        <taxon>Bacillati</taxon>
        <taxon>Actinomycetota</taxon>
        <taxon>Actinomycetes</taxon>
        <taxon>Pseudonocardiales</taxon>
        <taxon>Pseudonocardiaceae</taxon>
        <taxon>Amycolatopsis</taxon>
    </lineage>
</organism>
<dbReference type="AlphaFoldDB" id="A0A1I5IS01"/>
<gene>
    <name evidence="2" type="ORF">SAMN05421854_102650</name>
</gene>
<reference evidence="2 3" key="1">
    <citation type="submission" date="2016-10" db="EMBL/GenBank/DDBJ databases">
        <authorList>
            <person name="de Groot N.N."/>
        </authorList>
    </citation>
    <scope>NUCLEOTIDE SEQUENCE [LARGE SCALE GENOMIC DNA]</scope>
    <source>
        <strain evidence="2 3">DSM 44637</strain>
    </source>
</reference>
<accession>A0A1I5IS01</accession>